<evidence type="ECO:0000313" key="4">
    <source>
        <dbReference type="EMBL" id="GGG53773.1"/>
    </source>
</evidence>
<dbReference type="GO" id="GO:0016705">
    <property type="term" value="F:oxidoreductase activity, acting on paired donors, with incorporation or reduction of molecular oxygen"/>
    <property type="evidence" value="ECO:0007669"/>
    <property type="project" value="UniProtKB-UniRule"/>
</dbReference>
<dbReference type="EMBL" id="BMIY01000003">
    <property type="protein sequence ID" value="GGG53773.1"/>
    <property type="molecule type" value="Genomic_DNA"/>
</dbReference>
<name>A0A917LSE5_9GAMM</name>
<dbReference type="InterPro" id="IPR020936">
    <property type="entry name" value="TrhO"/>
</dbReference>
<feature type="domain" description="Rhodanese" evidence="3">
    <location>
        <begin position="124"/>
        <end position="218"/>
    </location>
</feature>
<evidence type="ECO:0000256" key="1">
    <source>
        <dbReference type="HAMAP-Rule" id="MF_00469"/>
    </source>
</evidence>
<dbReference type="Proteomes" id="UP000627715">
    <property type="component" value="Unassembled WGS sequence"/>
</dbReference>
<keyword evidence="1" id="KW-0560">Oxidoreductase</keyword>
<dbReference type="SMART" id="SM00450">
    <property type="entry name" value="RHOD"/>
    <property type="match status" value="1"/>
</dbReference>
<comment type="similarity">
    <text evidence="1">Belongs to the TrhO family.</text>
</comment>
<feature type="region of interest" description="Disordered" evidence="2">
    <location>
        <begin position="317"/>
        <end position="336"/>
    </location>
</feature>
<dbReference type="GO" id="GO:0006400">
    <property type="term" value="P:tRNA modification"/>
    <property type="evidence" value="ECO:0007669"/>
    <property type="project" value="UniProtKB-UniRule"/>
</dbReference>
<dbReference type="Pfam" id="PF00581">
    <property type="entry name" value="Rhodanese"/>
    <property type="match status" value="1"/>
</dbReference>
<sequence>MTDKVVVAAMYRFVRLDDFENLRAPLHRVMLDNQVKGTLLLAREGLNGTIAGLREEIDAVLSWLAQDDRFNGIEVKESYTEENPFYRTKVKLKKEIVTMGVEDVDPNQVVGTYVDAKKWNDLISDPDVLLIDTRNNYEYEIGTFEGAVNPSTDAFREFPEYVESNLNPKKHKKVAMFCTGGIRCEKSTAFLKQQGFEEVYHLKGGILKYLEEVPETKSKWKGECFVFDNRVTVNHRLERGSYDQCHACRMPITEAEKSSPHFRPGISCPHCYDQHSQDQLRRYAERERQIKLAQERGETHIGEPMSTVIERRRQEKLAFKAQQRSAEAGQSQVSPE</sequence>
<dbReference type="InterPro" id="IPR040503">
    <property type="entry name" value="TRHO_N"/>
</dbReference>
<dbReference type="NCBIfam" id="NF001136">
    <property type="entry name" value="PRK00142.1-4"/>
    <property type="match status" value="1"/>
</dbReference>
<reference evidence="4" key="2">
    <citation type="submission" date="2020-09" db="EMBL/GenBank/DDBJ databases">
        <authorList>
            <person name="Sun Q."/>
            <person name="Zhou Y."/>
        </authorList>
    </citation>
    <scope>NUCLEOTIDE SEQUENCE</scope>
    <source>
        <strain evidence="4">CGMCC 1.15425</strain>
    </source>
</reference>
<organism evidence="4 5">
    <name type="scientific">Pseudohongiella nitratireducens</name>
    <dbReference type="NCBI Taxonomy" id="1768907"/>
    <lineage>
        <taxon>Bacteria</taxon>
        <taxon>Pseudomonadati</taxon>
        <taxon>Pseudomonadota</taxon>
        <taxon>Gammaproteobacteria</taxon>
        <taxon>Pseudomonadales</taxon>
        <taxon>Pseudohongiellaceae</taxon>
        <taxon>Pseudohongiella</taxon>
    </lineage>
</organism>
<protein>
    <recommendedName>
        <fullName evidence="1">tRNA uridine(34) hydroxylase</fullName>
        <ecNumber evidence="1">1.14.-.-</ecNumber>
    </recommendedName>
    <alternativeName>
        <fullName evidence="1">tRNA hydroxylation protein O</fullName>
    </alternativeName>
</protein>
<keyword evidence="5" id="KW-1185">Reference proteome</keyword>
<dbReference type="SUPFAM" id="SSF52821">
    <property type="entry name" value="Rhodanese/Cell cycle control phosphatase"/>
    <property type="match status" value="1"/>
</dbReference>
<dbReference type="EC" id="1.14.-.-" evidence="1"/>
<dbReference type="Gene3D" id="3.40.250.10">
    <property type="entry name" value="Rhodanese-like domain"/>
    <property type="match status" value="1"/>
</dbReference>
<accession>A0A917LSE5</accession>
<evidence type="ECO:0000259" key="3">
    <source>
        <dbReference type="PROSITE" id="PS50206"/>
    </source>
</evidence>
<comment type="caution">
    <text evidence="4">The sequence shown here is derived from an EMBL/GenBank/DDBJ whole genome shotgun (WGS) entry which is preliminary data.</text>
</comment>
<dbReference type="OrthoDB" id="9778326at2"/>
<dbReference type="PANTHER" id="PTHR43268">
    <property type="entry name" value="THIOSULFATE SULFURTRANSFERASE/RHODANESE-LIKE DOMAIN-CONTAINING PROTEIN 2"/>
    <property type="match status" value="1"/>
</dbReference>
<evidence type="ECO:0000313" key="5">
    <source>
        <dbReference type="Proteomes" id="UP000627715"/>
    </source>
</evidence>
<feature type="compositionally biased region" description="Polar residues" evidence="2">
    <location>
        <begin position="322"/>
        <end position="336"/>
    </location>
</feature>
<dbReference type="InterPro" id="IPR001763">
    <property type="entry name" value="Rhodanese-like_dom"/>
</dbReference>
<dbReference type="HAMAP" id="MF_00469">
    <property type="entry name" value="TrhO"/>
    <property type="match status" value="1"/>
</dbReference>
<dbReference type="AlphaFoldDB" id="A0A917LSE5"/>
<proteinExistence type="inferred from homology"/>
<comment type="catalytic activity">
    <reaction evidence="1">
        <text>uridine(34) in tRNA + AH2 + O2 = 5-hydroxyuridine(34) in tRNA + A + H2O</text>
        <dbReference type="Rhea" id="RHEA:64224"/>
        <dbReference type="Rhea" id="RHEA-COMP:11727"/>
        <dbReference type="Rhea" id="RHEA-COMP:13381"/>
        <dbReference type="ChEBI" id="CHEBI:13193"/>
        <dbReference type="ChEBI" id="CHEBI:15377"/>
        <dbReference type="ChEBI" id="CHEBI:15379"/>
        <dbReference type="ChEBI" id="CHEBI:17499"/>
        <dbReference type="ChEBI" id="CHEBI:65315"/>
        <dbReference type="ChEBI" id="CHEBI:136877"/>
    </reaction>
</comment>
<comment type="function">
    <text evidence="1">Catalyzes oxygen-dependent 5-hydroxyuridine (ho5U) modification at position 34 in tRNAs.</text>
</comment>
<dbReference type="Gene3D" id="3.30.70.100">
    <property type="match status" value="1"/>
</dbReference>
<dbReference type="CDD" id="cd01518">
    <property type="entry name" value="RHOD_YceA"/>
    <property type="match status" value="1"/>
</dbReference>
<evidence type="ECO:0000256" key="2">
    <source>
        <dbReference type="SAM" id="MobiDB-lite"/>
    </source>
</evidence>
<reference evidence="4" key="1">
    <citation type="journal article" date="2014" name="Int. J. Syst. Evol. Microbiol.">
        <title>Complete genome sequence of Corynebacterium casei LMG S-19264T (=DSM 44701T), isolated from a smear-ripened cheese.</title>
        <authorList>
            <consortium name="US DOE Joint Genome Institute (JGI-PGF)"/>
            <person name="Walter F."/>
            <person name="Albersmeier A."/>
            <person name="Kalinowski J."/>
            <person name="Ruckert C."/>
        </authorList>
    </citation>
    <scope>NUCLEOTIDE SEQUENCE</scope>
    <source>
        <strain evidence="4">CGMCC 1.15425</strain>
    </source>
</reference>
<dbReference type="PANTHER" id="PTHR43268:SF3">
    <property type="entry name" value="RHODANESE-LIKE DOMAIN-CONTAINING PROTEIN 7-RELATED"/>
    <property type="match status" value="1"/>
</dbReference>
<dbReference type="RefSeq" id="WP_068809960.1">
    <property type="nucleotide sequence ID" value="NZ_BMIY01000003.1"/>
</dbReference>
<dbReference type="InterPro" id="IPR036873">
    <property type="entry name" value="Rhodanese-like_dom_sf"/>
</dbReference>
<dbReference type="Pfam" id="PF17773">
    <property type="entry name" value="UPF0176_N"/>
    <property type="match status" value="1"/>
</dbReference>
<dbReference type="PROSITE" id="PS50206">
    <property type="entry name" value="RHODANESE_3"/>
    <property type="match status" value="1"/>
</dbReference>
<keyword evidence="1" id="KW-0819">tRNA processing</keyword>
<gene>
    <name evidence="1" type="primary">trhO</name>
    <name evidence="4" type="ORF">GCM10011403_08680</name>
</gene>